<dbReference type="Gene3D" id="1.10.132.60">
    <property type="entry name" value="DNA polymerase family B, C-terminal domain"/>
    <property type="match status" value="1"/>
</dbReference>
<dbReference type="InterPro" id="IPR006133">
    <property type="entry name" value="DNA-dir_DNA_pol_B_exonuc"/>
</dbReference>
<reference evidence="14" key="1">
    <citation type="journal article" date="2024" name="Microbiome">
        <title>Substantial viral diversity in bats and rodents from East Africa: insights into evolution, recombination, and cocirculation.</title>
        <authorList>
            <person name="Wang D."/>
            <person name="Yang X."/>
            <person name="Ren Z."/>
            <person name="Hu B."/>
            <person name="Zhao H."/>
            <person name="Yang K."/>
            <person name="Shi P."/>
            <person name="Zhang Z."/>
            <person name="Feng Q."/>
            <person name="Nawenja C.V."/>
            <person name="Obanda V."/>
            <person name="Robert K."/>
            <person name="Nalikka B."/>
            <person name="Waruhiu C.N."/>
            <person name="Ochola G.O."/>
            <person name="Onyuok S.O."/>
            <person name="Ochieng H."/>
            <person name="Li B."/>
            <person name="Zhu Y."/>
            <person name="Si H."/>
            <person name="Yin J."/>
            <person name="Kristiansen K."/>
            <person name="Jin X."/>
            <person name="Xu X."/>
            <person name="Xiao M."/>
            <person name="Agwanda B."/>
            <person name="Ommeh S."/>
            <person name="Li J."/>
            <person name="Shi Z.L."/>
        </authorList>
    </citation>
    <scope>NUCLEOTIDE SEQUENCE</scope>
    <source>
        <strain evidence="14">2A/Kenya/BAT627/2015</strain>
    </source>
</reference>
<evidence type="ECO:0000256" key="2">
    <source>
        <dbReference type="ARBA" id="ARBA00005755"/>
    </source>
</evidence>
<dbReference type="InterPro" id="IPR023211">
    <property type="entry name" value="DNA_pol_palm_dom_sf"/>
</dbReference>
<dbReference type="SMART" id="SM00486">
    <property type="entry name" value="POLBc"/>
    <property type="match status" value="1"/>
</dbReference>
<evidence type="ECO:0000259" key="13">
    <source>
        <dbReference type="Pfam" id="PF03104"/>
    </source>
</evidence>
<dbReference type="SUPFAM" id="SSF53098">
    <property type="entry name" value="Ribonuclease H-like"/>
    <property type="match status" value="1"/>
</dbReference>
<dbReference type="InterPro" id="IPR042087">
    <property type="entry name" value="DNA_pol_B_thumb"/>
</dbReference>
<keyword evidence="9 11" id="KW-0238">DNA-binding</keyword>
<organism evidence="14">
    <name type="scientific">Hipposideros bat herpesvirus</name>
    <dbReference type="NCBI Taxonomy" id="3141919"/>
    <lineage>
        <taxon>Viruses</taxon>
        <taxon>Duplodnaviria</taxon>
        <taxon>Heunggongvirae</taxon>
        <taxon>Peploviricota</taxon>
        <taxon>Herviviricetes</taxon>
        <taxon>Herpesvirales</taxon>
    </lineage>
</organism>
<dbReference type="PRINTS" id="PR00106">
    <property type="entry name" value="DNAPOLB"/>
</dbReference>
<evidence type="ECO:0000256" key="9">
    <source>
        <dbReference type="ARBA" id="ARBA00023125"/>
    </source>
</evidence>
<keyword evidence="7 11" id="KW-0239">DNA-directed DNA polymerase</keyword>
<dbReference type="Pfam" id="PF03104">
    <property type="entry name" value="DNA_pol_B_exo1"/>
    <property type="match status" value="1"/>
</dbReference>
<evidence type="ECO:0000256" key="8">
    <source>
        <dbReference type="ARBA" id="ARBA00023109"/>
    </source>
</evidence>
<evidence type="ECO:0000256" key="11">
    <source>
        <dbReference type="RuleBase" id="RU000442"/>
    </source>
</evidence>
<evidence type="ECO:0000256" key="3">
    <source>
        <dbReference type="ARBA" id="ARBA00022562"/>
    </source>
</evidence>
<keyword evidence="5 11" id="KW-0548">Nucleotidyltransferase</keyword>
<dbReference type="InterPro" id="IPR006134">
    <property type="entry name" value="DNA-dir_DNA_pol_B_multi_dom"/>
</dbReference>
<dbReference type="GO" id="GO:0000166">
    <property type="term" value="F:nucleotide binding"/>
    <property type="evidence" value="ECO:0007669"/>
    <property type="project" value="InterPro"/>
</dbReference>
<dbReference type="GO" id="GO:0039693">
    <property type="term" value="P:viral DNA genome replication"/>
    <property type="evidence" value="ECO:0007669"/>
    <property type="project" value="UniProtKB-KW"/>
</dbReference>
<evidence type="ECO:0000313" key="14">
    <source>
        <dbReference type="EMBL" id="XBH23707.1"/>
    </source>
</evidence>
<dbReference type="PANTHER" id="PTHR10322">
    <property type="entry name" value="DNA POLYMERASE CATALYTIC SUBUNIT"/>
    <property type="match status" value="1"/>
</dbReference>
<dbReference type="Gene3D" id="1.10.287.690">
    <property type="entry name" value="Helix hairpin bin"/>
    <property type="match status" value="1"/>
</dbReference>
<keyword evidence="3" id="KW-1048">Host nucleus</keyword>
<evidence type="ECO:0000256" key="4">
    <source>
        <dbReference type="ARBA" id="ARBA00022679"/>
    </source>
</evidence>
<dbReference type="EMBL" id="PP711849">
    <property type="protein sequence ID" value="XBH23707.1"/>
    <property type="molecule type" value="Genomic_DNA"/>
</dbReference>
<evidence type="ECO:0000256" key="7">
    <source>
        <dbReference type="ARBA" id="ARBA00022932"/>
    </source>
</evidence>
<dbReference type="Gene3D" id="3.30.420.10">
    <property type="entry name" value="Ribonuclease H-like superfamily/Ribonuclease H"/>
    <property type="match status" value="1"/>
</dbReference>
<dbReference type="GO" id="GO:0003677">
    <property type="term" value="F:DNA binding"/>
    <property type="evidence" value="ECO:0007669"/>
    <property type="project" value="UniProtKB-KW"/>
</dbReference>
<evidence type="ECO:0000259" key="12">
    <source>
        <dbReference type="Pfam" id="PF00136"/>
    </source>
</evidence>
<proteinExistence type="inferred from homology"/>
<dbReference type="InterPro" id="IPR012337">
    <property type="entry name" value="RNaseH-like_sf"/>
</dbReference>
<reference evidence="14" key="2">
    <citation type="submission" date="2024-02" db="EMBL/GenBank/DDBJ databases">
        <authorList>
            <person name="Hu B."/>
        </authorList>
    </citation>
    <scope>NUCLEOTIDE SEQUENCE</scope>
    <source>
        <strain evidence="14">2A/Kenya/BAT627/2015</strain>
    </source>
</reference>
<dbReference type="InterPro" id="IPR036397">
    <property type="entry name" value="RNaseH_sf"/>
</dbReference>
<dbReference type="PANTHER" id="PTHR10322:SF23">
    <property type="entry name" value="DNA POLYMERASE DELTA CATALYTIC SUBUNIT"/>
    <property type="match status" value="1"/>
</dbReference>
<comment type="subcellular location">
    <subcellularLocation>
        <location evidence="1">Host nucleus</location>
    </subcellularLocation>
</comment>
<keyword evidence="8" id="KW-1194">Viral DNA replication</keyword>
<feature type="domain" description="DNA-directed DNA polymerase family B exonuclease" evidence="13">
    <location>
        <begin position="221"/>
        <end position="465"/>
    </location>
</feature>
<name>A0AAU7E222_9VIRU</name>
<accession>A0AAU7E222</accession>
<dbReference type="InterPro" id="IPR017964">
    <property type="entry name" value="DNA-dir_DNA_pol_B_CS"/>
</dbReference>
<comment type="catalytic activity">
    <reaction evidence="10 11">
        <text>DNA(n) + a 2'-deoxyribonucleoside 5'-triphosphate = DNA(n+1) + diphosphate</text>
        <dbReference type="Rhea" id="RHEA:22508"/>
        <dbReference type="Rhea" id="RHEA-COMP:17339"/>
        <dbReference type="Rhea" id="RHEA-COMP:17340"/>
        <dbReference type="ChEBI" id="CHEBI:33019"/>
        <dbReference type="ChEBI" id="CHEBI:61560"/>
        <dbReference type="ChEBI" id="CHEBI:173112"/>
        <dbReference type="EC" id="2.7.7.7"/>
    </reaction>
</comment>
<dbReference type="Gene3D" id="3.90.1600.10">
    <property type="entry name" value="Palm domain of DNA polymerase"/>
    <property type="match status" value="1"/>
</dbReference>
<evidence type="ECO:0000256" key="5">
    <source>
        <dbReference type="ARBA" id="ARBA00022695"/>
    </source>
</evidence>
<dbReference type="Pfam" id="PF00136">
    <property type="entry name" value="DNA_pol_B"/>
    <property type="match status" value="1"/>
</dbReference>
<protein>
    <recommendedName>
        <fullName evidence="11">DNA polymerase</fullName>
        <ecNumber evidence="11">2.7.7.7</ecNumber>
    </recommendedName>
</protein>
<dbReference type="GO" id="GO:0006261">
    <property type="term" value="P:DNA-templated DNA replication"/>
    <property type="evidence" value="ECO:0007669"/>
    <property type="project" value="TreeGrafter"/>
</dbReference>
<keyword evidence="6 11" id="KW-0235">DNA replication</keyword>
<dbReference type="InterPro" id="IPR050240">
    <property type="entry name" value="DNA_pol_type-B"/>
</dbReference>
<dbReference type="EC" id="2.7.7.7" evidence="11"/>
<dbReference type="GO" id="GO:0042025">
    <property type="term" value="C:host cell nucleus"/>
    <property type="evidence" value="ECO:0007669"/>
    <property type="project" value="UniProtKB-SubCell"/>
</dbReference>
<dbReference type="GO" id="GO:0003887">
    <property type="term" value="F:DNA-directed DNA polymerase activity"/>
    <property type="evidence" value="ECO:0007669"/>
    <property type="project" value="UniProtKB-KW"/>
</dbReference>
<dbReference type="Gene3D" id="3.30.342.10">
    <property type="entry name" value="DNA Polymerase, chain B, domain 1"/>
    <property type="match status" value="1"/>
</dbReference>
<evidence type="ECO:0000256" key="1">
    <source>
        <dbReference type="ARBA" id="ARBA00004147"/>
    </source>
</evidence>
<evidence type="ECO:0000256" key="10">
    <source>
        <dbReference type="ARBA" id="ARBA00049244"/>
    </source>
</evidence>
<dbReference type="InterPro" id="IPR006172">
    <property type="entry name" value="DNA-dir_DNA_pol_B"/>
</dbReference>
<dbReference type="PROSITE" id="PS00116">
    <property type="entry name" value="DNA_POLYMERASE_B"/>
    <property type="match status" value="1"/>
</dbReference>
<dbReference type="SUPFAM" id="SSF56672">
    <property type="entry name" value="DNA/RNA polymerases"/>
    <property type="match status" value="1"/>
</dbReference>
<sequence length="1047" mass="118303">MDVPVFYNPYLARASSDARCKRKITAGTTFLRIVPRGVMHDGETGLIKHMTNDSPRMFYLDEPYIISKDMSWPGMINRNAGGDMVSTSFKFHTYDQVESTVYGDTMEGVHSRYRHHIVPSGTVLRFFGATEDGSTVCVNVFGQCGYFYCEHHDAGELRNILAAAAESFSDPGKYSFSVKRVNRLSIYGYNTKYVDGLHLVSFGDWGLARKVSQRLFDAGVSVYEMGVDPLTRFLIDRKVPSFGWCWVRKCHVRRYGCASTCDVEVDCDVGDVCAIPEDMSWPEYRGVSFDIECMSGNGGFPVPENPDDIIIQISCVCYIVGNGDGSMTSLDGKMSVREYHLFNVGPCGPIDNVAVYEFPSELDMLLGFFTFFKLYAPEFVTGYNINAFDLKYILTRMNKIYNVSVDSYTKLSVGGRFSVYSPESRQKHFASTSHMKVNITGSIVLDMYPVCVAKTSSQNYKLDTVARLYLGQTKDDMSYKDIPVYYSRSDEGRAKVGKYCVQDAALVRDLFRKISYHYEAAAVAKLARIPMRRVIFDGQQIRIFTCILEEAGSRGMVLPNIKREKNASGLEDDVGGVRYQGATVLEPRVGYYDTPVAVFDFASLYPSIIMANNLCYSTLLLKDDDVPDKDVLKVNISDGVTHRFVRENVRPSILGELLARWVSQRRLVRDAMATCEDPMTKMLMDKQQIALKVTCNAFYGFTGVDSGMMPCLPIAASITRIGRTMLSDASDYIHSMFKDEAFTSKYFSKDDYIRDRVFRVEVIYGDTDSMFVLFEGVNESALSREVAAMARHITETLFKYPVKLEFEKLFASLMMICKKRYIGRVVGSKALVMKGVELVRRTTCEFVKCVVRDILDMLFNDDEVARSAVELSKMSADRLKHYGVPEGFYKILTRLCSARDELYLNTVDVTKLSLSSVLSQDVSCYKQKNLPHLAVIKRLASRSEELPSVGDRILYVLVEPPANARKNVPNYELAEDPAYVKENDIPINAGKYFDHVIKAVTNVMCPVFPKHVEKKEKFLYSVMPMRVYVGKEFLPYCCSIDAYTQTE</sequence>
<dbReference type="InterPro" id="IPR043502">
    <property type="entry name" value="DNA/RNA_pol_sf"/>
</dbReference>
<evidence type="ECO:0000256" key="6">
    <source>
        <dbReference type="ARBA" id="ARBA00022705"/>
    </source>
</evidence>
<keyword evidence="4 11" id="KW-0808">Transferase</keyword>
<comment type="similarity">
    <text evidence="2 11">Belongs to the DNA polymerase type-B family.</text>
</comment>
<feature type="domain" description="DNA-directed DNA polymerase family B multifunctional" evidence="12">
    <location>
        <begin position="529"/>
        <end position="1005"/>
    </location>
</feature>